<organism evidence="11 12">
    <name type="scientific">Magnetospirillum aberrantis SpK</name>
    <dbReference type="NCBI Taxonomy" id="908842"/>
    <lineage>
        <taxon>Bacteria</taxon>
        <taxon>Pseudomonadati</taxon>
        <taxon>Pseudomonadota</taxon>
        <taxon>Alphaproteobacteria</taxon>
        <taxon>Rhodospirillales</taxon>
        <taxon>Rhodospirillaceae</taxon>
        <taxon>Magnetospirillum</taxon>
    </lineage>
</organism>
<proteinExistence type="inferred from homology"/>
<evidence type="ECO:0000256" key="3">
    <source>
        <dbReference type="ARBA" id="ARBA00022576"/>
    </source>
</evidence>
<dbReference type="Pfam" id="PF01571">
    <property type="entry name" value="GCV_T"/>
    <property type="match status" value="1"/>
</dbReference>
<dbReference type="Proteomes" id="UP000480684">
    <property type="component" value="Unassembled WGS sequence"/>
</dbReference>
<keyword evidence="12" id="KW-1185">Reference proteome</keyword>
<dbReference type="InterPro" id="IPR013977">
    <property type="entry name" value="GcvT_C"/>
</dbReference>
<evidence type="ECO:0000256" key="1">
    <source>
        <dbReference type="ARBA" id="ARBA00008609"/>
    </source>
</evidence>
<dbReference type="PANTHER" id="PTHR43757:SF2">
    <property type="entry name" value="AMINOMETHYLTRANSFERASE, MITOCHONDRIAL"/>
    <property type="match status" value="1"/>
</dbReference>
<dbReference type="SUPFAM" id="SSF103025">
    <property type="entry name" value="Folate-binding domain"/>
    <property type="match status" value="1"/>
</dbReference>
<evidence type="ECO:0000259" key="10">
    <source>
        <dbReference type="Pfam" id="PF08669"/>
    </source>
</evidence>
<dbReference type="EMBL" id="JAAIYP010000040">
    <property type="protein sequence ID" value="NFV81465.1"/>
    <property type="molecule type" value="Genomic_DNA"/>
</dbReference>
<evidence type="ECO:0000313" key="12">
    <source>
        <dbReference type="Proteomes" id="UP000480684"/>
    </source>
</evidence>
<dbReference type="InterPro" id="IPR027266">
    <property type="entry name" value="TrmE/GcvT-like"/>
</dbReference>
<dbReference type="NCBIfam" id="TIGR00528">
    <property type="entry name" value="gcvT"/>
    <property type="match status" value="1"/>
</dbReference>
<dbReference type="SUPFAM" id="SSF101790">
    <property type="entry name" value="Aminomethyltransferase beta-barrel domain"/>
    <property type="match status" value="1"/>
</dbReference>
<dbReference type="GO" id="GO:0032259">
    <property type="term" value="P:methylation"/>
    <property type="evidence" value="ECO:0007669"/>
    <property type="project" value="UniProtKB-KW"/>
</dbReference>
<feature type="binding site" evidence="7">
    <location>
        <position position="227"/>
    </location>
    <ligand>
        <name>substrate</name>
    </ligand>
</feature>
<feature type="domain" description="Aminomethyltransferase C-terminal" evidence="10">
    <location>
        <begin position="313"/>
        <end position="390"/>
    </location>
</feature>
<name>A0A7C9QVE3_9PROT</name>
<dbReference type="InterPro" id="IPR028896">
    <property type="entry name" value="GcvT/YgfZ/DmdA"/>
</dbReference>
<dbReference type="Gene3D" id="3.30.1360.120">
    <property type="entry name" value="Probable tRNA modification gtpase trme, domain 1"/>
    <property type="match status" value="1"/>
</dbReference>
<dbReference type="GO" id="GO:0008483">
    <property type="term" value="F:transaminase activity"/>
    <property type="evidence" value="ECO:0007669"/>
    <property type="project" value="UniProtKB-KW"/>
</dbReference>
<dbReference type="InterPro" id="IPR006222">
    <property type="entry name" value="GCVT_N"/>
</dbReference>
<evidence type="ECO:0000256" key="6">
    <source>
        <dbReference type="ARBA" id="ARBA00047665"/>
    </source>
</evidence>
<gene>
    <name evidence="11" type="primary">gcvT</name>
    <name evidence="11" type="ORF">G4223_15235</name>
</gene>
<dbReference type="GO" id="GO:0005960">
    <property type="term" value="C:glycine cleavage complex"/>
    <property type="evidence" value="ECO:0007669"/>
    <property type="project" value="InterPro"/>
</dbReference>
<dbReference type="Gene3D" id="2.40.30.110">
    <property type="entry name" value="Aminomethyltransferase beta-barrel domains"/>
    <property type="match status" value="1"/>
</dbReference>
<dbReference type="EC" id="2.1.2.10" evidence="2"/>
<evidence type="ECO:0000259" key="9">
    <source>
        <dbReference type="Pfam" id="PF01571"/>
    </source>
</evidence>
<reference evidence="11 12" key="1">
    <citation type="submission" date="2020-02" db="EMBL/GenBank/DDBJ databases">
        <authorList>
            <person name="Dziuba M."/>
            <person name="Kuznetsov B."/>
            <person name="Mardanov A."/>
            <person name="Ravin N."/>
            <person name="Grouzdev D."/>
        </authorList>
    </citation>
    <scope>NUCLEOTIDE SEQUENCE [LARGE SCALE GENOMIC DNA]</scope>
    <source>
        <strain evidence="11 12">SpK</strain>
    </source>
</reference>
<sequence>MNLSGSETEGGTRADALGATPFKTLEEPLSDSETQLLTTPLDSLHRELGAKMVPFAGYSMPVQYPAGVLTEHLHTRAAAGLFDVSHMGQVVIEGDDPAAALEALVPGDVVGLGEGRTRYSVFTDVGGGILDDLMISRLGPNKLFLVVNAACKHADFKHMQDWLAGCSVRMLDDRALLALQGPKAAEAFAAVAPASVGQGFMTIREYDVAGISCLVTRSGYTGEDGFEISVPADRAEELARVLLALEGVKPIGLGARDSLRLEAGLCLYGSDIDRTTSPVEGGIQWIIGKRRREQGGFPGAAVILAQLAEGPRRKRVGVQPDGRAPARAHTEITDLDGNVIGEITSGGFGPSVNGPVAMGYVPAAFAAPGTAVRLMVRGKALDARVVTLPFTPHRYFKG</sequence>
<dbReference type="GO" id="GO:0008168">
    <property type="term" value="F:methyltransferase activity"/>
    <property type="evidence" value="ECO:0007669"/>
    <property type="project" value="UniProtKB-KW"/>
</dbReference>
<comment type="catalytic activity">
    <reaction evidence="6">
        <text>N(6)-[(R)-S(8)-aminomethyldihydrolipoyl]-L-lysyl-[protein] + (6S)-5,6,7,8-tetrahydrofolate = N(6)-[(R)-dihydrolipoyl]-L-lysyl-[protein] + (6R)-5,10-methylene-5,6,7,8-tetrahydrofolate + NH4(+)</text>
        <dbReference type="Rhea" id="RHEA:16945"/>
        <dbReference type="Rhea" id="RHEA-COMP:10475"/>
        <dbReference type="Rhea" id="RHEA-COMP:10492"/>
        <dbReference type="ChEBI" id="CHEBI:15636"/>
        <dbReference type="ChEBI" id="CHEBI:28938"/>
        <dbReference type="ChEBI" id="CHEBI:57453"/>
        <dbReference type="ChEBI" id="CHEBI:83100"/>
        <dbReference type="ChEBI" id="CHEBI:83143"/>
        <dbReference type="EC" id="2.1.2.10"/>
    </reaction>
</comment>
<dbReference type="Gene3D" id="4.10.1250.10">
    <property type="entry name" value="Aminomethyltransferase fragment"/>
    <property type="match status" value="1"/>
</dbReference>
<keyword evidence="4 11" id="KW-0808">Transferase</keyword>
<dbReference type="GO" id="GO:0004047">
    <property type="term" value="F:aminomethyltransferase activity"/>
    <property type="evidence" value="ECO:0007669"/>
    <property type="project" value="UniProtKB-EC"/>
</dbReference>
<dbReference type="Gene3D" id="3.30.70.1400">
    <property type="entry name" value="Aminomethyltransferase beta-barrel domains"/>
    <property type="match status" value="1"/>
</dbReference>
<evidence type="ECO:0000256" key="5">
    <source>
        <dbReference type="ARBA" id="ARBA00031395"/>
    </source>
</evidence>
<dbReference type="PANTHER" id="PTHR43757">
    <property type="entry name" value="AMINOMETHYLTRANSFERASE"/>
    <property type="match status" value="1"/>
</dbReference>
<dbReference type="AlphaFoldDB" id="A0A7C9QVE3"/>
<dbReference type="PIRSF" id="PIRSF006487">
    <property type="entry name" value="GcvT"/>
    <property type="match status" value="1"/>
</dbReference>
<evidence type="ECO:0000256" key="2">
    <source>
        <dbReference type="ARBA" id="ARBA00012616"/>
    </source>
</evidence>
<evidence type="ECO:0000256" key="4">
    <source>
        <dbReference type="ARBA" id="ARBA00022679"/>
    </source>
</evidence>
<comment type="similarity">
    <text evidence="1">Belongs to the GcvT family.</text>
</comment>
<dbReference type="InterPro" id="IPR006223">
    <property type="entry name" value="GcvT"/>
</dbReference>
<comment type="caution">
    <text evidence="11">The sequence shown here is derived from an EMBL/GenBank/DDBJ whole genome shotgun (WGS) entry which is preliminary data.</text>
</comment>
<dbReference type="FunFam" id="4.10.1250.10:FF:000002">
    <property type="entry name" value="Aminomethyltransferase"/>
    <property type="match status" value="1"/>
</dbReference>
<feature type="domain" description="GCVT N-terminal" evidence="9">
    <location>
        <begin position="43"/>
        <end position="289"/>
    </location>
</feature>
<dbReference type="GO" id="GO:0006546">
    <property type="term" value="P:glycine catabolic process"/>
    <property type="evidence" value="ECO:0007669"/>
    <property type="project" value="InterPro"/>
</dbReference>
<dbReference type="Pfam" id="PF08669">
    <property type="entry name" value="GCV_T_C"/>
    <property type="match status" value="1"/>
</dbReference>
<accession>A0A7C9QVE3</accession>
<dbReference type="NCBIfam" id="NF010093">
    <property type="entry name" value="PRK13579.1"/>
    <property type="match status" value="1"/>
</dbReference>
<evidence type="ECO:0000256" key="8">
    <source>
        <dbReference type="SAM" id="MobiDB-lite"/>
    </source>
</evidence>
<keyword evidence="11" id="KW-0489">Methyltransferase</keyword>
<keyword evidence="3" id="KW-0032">Aminotransferase</keyword>
<evidence type="ECO:0000313" key="11">
    <source>
        <dbReference type="EMBL" id="NFV81465.1"/>
    </source>
</evidence>
<dbReference type="InterPro" id="IPR029043">
    <property type="entry name" value="GcvT/YgfZ_C"/>
</dbReference>
<dbReference type="NCBIfam" id="NF001567">
    <property type="entry name" value="PRK00389.1"/>
    <property type="match status" value="1"/>
</dbReference>
<feature type="region of interest" description="Disordered" evidence="8">
    <location>
        <begin position="1"/>
        <end position="21"/>
    </location>
</feature>
<evidence type="ECO:0000256" key="7">
    <source>
        <dbReference type="PIRSR" id="PIRSR006487-1"/>
    </source>
</evidence>
<protein>
    <recommendedName>
        <fullName evidence="2">aminomethyltransferase</fullName>
        <ecNumber evidence="2">2.1.2.10</ecNumber>
    </recommendedName>
    <alternativeName>
        <fullName evidence="5">Glycine cleavage system T protein</fullName>
    </alternativeName>
</protein>